<evidence type="ECO:0000313" key="2">
    <source>
        <dbReference type="Proteomes" id="UP001236076"/>
    </source>
</evidence>
<reference evidence="1 2" key="1">
    <citation type="submission" date="2022-10" db="EMBL/GenBank/DDBJ databases">
        <authorList>
            <person name="Cortes-Martin A."/>
            <person name="Buttimer C.T.H."/>
            <person name="Hill C."/>
        </authorList>
    </citation>
    <scope>NUCLEOTIDE SEQUENCE [LARGE SCALE GENOMIC DNA]</scope>
</reference>
<evidence type="ECO:0000313" key="1">
    <source>
        <dbReference type="EMBL" id="UZZ64355.1"/>
    </source>
</evidence>
<name>A0AAE9PRN5_9CAUD</name>
<gene>
    <name evidence="1" type="ORF">A54_115</name>
</gene>
<dbReference type="InterPro" id="IPR057969">
    <property type="entry name" value="T4_Y13H-like"/>
</dbReference>
<sequence length="65" mass="7287">MSKYHDAYVITQEGQEEICIVDGQFLVFGSMQAAAIVVAKLCTGNPERKFTIRPTKLELPWASKK</sequence>
<proteinExistence type="predicted"/>
<keyword evidence="2" id="KW-1185">Reference proteome</keyword>
<protein>
    <submittedName>
        <fullName evidence="1">Uncharacterized protein</fullName>
    </submittedName>
</protein>
<organism evidence="1 2">
    <name type="scientific">Escherichia phage A5-4</name>
    <dbReference type="NCBI Taxonomy" id="2996162"/>
    <lineage>
        <taxon>Viruses</taxon>
        <taxon>Duplodnaviria</taxon>
        <taxon>Heunggongvirae</taxon>
        <taxon>Uroviricota</taxon>
        <taxon>Caudoviricetes</taxon>
        <taxon>Vequintavirinae</taxon>
    </lineage>
</organism>
<dbReference type="Pfam" id="PF25744">
    <property type="entry name" value="T4_Y13H"/>
    <property type="match status" value="1"/>
</dbReference>
<accession>A0AAE9PRN5</accession>
<dbReference type="Proteomes" id="UP001236076">
    <property type="component" value="Segment"/>
</dbReference>
<dbReference type="EMBL" id="OP744025">
    <property type="protein sequence ID" value="UZZ64355.1"/>
    <property type="molecule type" value="Genomic_DNA"/>
</dbReference>